<organism evidence="5 6">
    <name type="scientific">Porcincola intestinalis</name>
    <dbReference type="NCBI Taxonomy" id="2606632"/>
    <lineage>
        <taxon>Bacteria</taxon>
        <taxon>Bacillati</taxon>
        <taxon>Bacillota</taxon>
        <taxon>Clostridia</taxon>
        <taxon>Lachnospirales</taxon>
        <taxon>Lachnospiraceae</taxon>
        <taxon>Porcincola</taxon>
    </lineage>
</organism>
<evidence type="ECO:0000313" key="6">
    <source>
        <dbReference type="Proteomes" id="UP000481852"/>
    </source>
</evidence>
<protein>
    <recommendedName>
        <fullName evidence="7">Phage tail sheath protein</fullName>
    </recommendedName>
</protein>
<feature type="domain" description="Tail sheath protein subtilisin-like" evidence="2">
    <location>
        <begin position="190"/>
        <end position="336"/>
    </location>
</feature>
<evidence type="ECO:0000259" key="3">
    <source>
        <dbReference type="Pfam" id="PF17481"/>
    </source>
</evidence>
<keyword evidence="6" id="KW-1185">Reference proteome</keyword>
<dbReference type="Gene3D" id="2.60.40.4290">
    <property type="match status" value="1"/>
</dbReference>
<reference evidence="5 6" key="1">
    <citation type="submission" date="2019-08" db="EMBL/GenBank/DDBJ databases">
        <title>In-depth cultivation of the pig gut microbiome towards novel bacterial diversity and tailored functional studies.</title>
        <authorList>
            <person name="Wylensek D."/>
            <person name="Hitch T.C.A."/>
            <person name="Clavel T."/>
        </authorList>
    </citation>
    <scope>NUCLEOTIDE SEQUENCE [LARGE SCALE GENOMIC DNA]</scope>
    <source>
        <strain evidence="5 6">Oil+RF-744-WCA-WT-11</strain>
    </source>
</reference>
<dbReference type="Pfam" id="PF17482">
    <property type="entry name" value="Phage_sheath_1C"/>
    <property type="match status" value="1"/>
</dbReference>
<proteinExistence type="inferred from homology"/>
<dbReference type="Pfam" id="PF04984">
    <property type="entry name" value="Phage_sheath_1"/>
    <property type="match status" value="1"/>
</dbReference>
<dbReference type="EMBL" id="VULZ01000001">
    <property type="protein sequence ID" value="MSS13636.1"/>
    <property type="molecule type" value="Genomic_DNA"/>
</dbReference>
<dbReference type="Pfam" id="PF17481">
    <property type="entry name" value="Phage_sheath_domII"/>
    <property type="match status" value="1"/>
</dbReference>
<feature type="domain" description="Phage tail sheath protein-like beta-sandwich" evidence="3">
    <location>
        <begin position="96"/>
        <end position="188"/>
    </location>
</feature>
<evidence type="ECO:0000259" key="2">
    <source>
        <dbReference type="Pfam" id="PF04984"/>
    </source>
</evidence>
<dbReference type="Gene3D" id="3.30.360.90">
    <property type="match status" value="1"/>
</dbReference>
<comment type="caution">
    <text evidence="5">The sequence shown here is derived from an EMBL/GenBank/DDBJ whole genome shotgun (WGS) entry which is preliminary data.</text>
</comment>
<feature type="domain" description="Tail sheath protein C-terminal" evidence="4">
    <location>
        <begin position="344"/>
        <end position="441"/>
    </location>
</feature>
<dbReference type="RefSeq" id="WP_154521834.1">
    <property type="nucleotide sequence ID" value="NZ_VULZ01000001.1"/>
</dbReference>
<dbReference type="AlphaFoldDB" id="A0A6L5X3S4"/>
<comment type="similarity">
    <text evidence="1">Belongs to the myoviridae tail sheath protein family.</text>
</comment>
<dbReference type="InterPro" id="IPR035089">
    <property type="entry name" value="Phage_sheath_subtilisin"/>
</dbReference>
<evidence type="ECO:0000259" key="4">
    <source>
        <dbReference type="Pfam" id="PF17482"/>
    </source>
</evidence>
<dbReference type="Proteomes" id="UP000481852">
    <property type="component" value="Unassembled WGS sequence"/>
</dbReference>
<dbReference type="InterPro" id="IPR020287">
    <property type="entry name" value="Tail_sheath_C"/>
</dbReference>
<name>A0A6L5X3S4_9FIRM</name>
<dbReference type="Gene3D" id="3.30.1490.360">
    <property type="match status" value="1"/>
</dbReference>
<dbReference type="Gene3D" id="3.30.1370.220">
    <property type="match status" value="1"/>
</dbReference>
<dbReference type="InterPro" id="IPR035326">
    <property type="entry name" value="Beta_sandwich_Seath"/>
</dbReference>
<accession>A0A6L5X3S4</accession>
<evidence type="ECO:0000256" key="1">
    <source>
        <dbReference type="ARBA" id="ARBA00008005"/>
    </source>
</evidence>
<evidence type="ECO:0008006" key="7">
    <source>
        <dbReference type="Google" id="ProtNLM"/>
    </source>
</evidence>
<evidence type="ECO:0000313" key="5">
    <source>
        <dbReference type="EMBL" id="MSS13636.1"/>
    </source>
</evidence>
<gene>
    <name evidence="5" type="ORF">FYJ35_00980</name>
</gene>
<dbReference type="Gene3D" id="3.40.50.11790">
    <property type="match status" value="1"/>
</dbReference>
<sequence>MAGGIWSGAKVRPGTYVNLKNGKAPTAAKSTTGVVVIPLIGYDYGPREVFIKLPGDNPDSKKELLGRSVYDDESHMRLIRFAAMNASTIYVYIPKGGTAASTTLTVGEASVNVTAKYPGTLGNKIKIAVVEDPSGGYDFMVVLDGSTVENFEGIKNLSAVDSKYITLDKTDVTLSAAIASKALAGGTDDSTNDGASDFLNACEKLKFNTMLFPLTDEGLHESVKSKIKYIRNSIGWKCKAVVPNYAADYEGIINQTNAAIVDGRDLTVAETAAWRAGLDAAASYTKSNTYAVFEGATGIVGGGYTNEKAEEAIKNGESFLTIDEHGNVVLEYDINSKVTFDPEDPTDINKNRPMKVYDTFANDCLMTFTPNKFNNDDQGWDAMEGIGRGMLQNYERDGALKNVDTNADFVVDRENSTGDAVYINVALQPVDSAEKYYMTVIAK</sequence>